<dbReference type="SMART" id="SM00692">
    <property type="entry name" value="DM3"/>
    <property type="match status" value="1"/>
</dbReference>
<dbReference type="PANTHER" id="PTHR47696">
    <property type="entry name" value="THAP DOMAIN-CONTAINING PROTEIN 2"/>
    <property type="match status" value="1"/>
</dbReference>
<feature type="domain" description="THAP-type" evidence="8">
    <location>
        <begin position="1"/>
        <end position="80"/>
    </location>
</feature>
<sequence length="274" mass="31064">MVSSCVAYGCTYRAKKASGMTFNLFPKNAEVRKQWKQAVRRESWAPKNGDQLCSVHFTPECFDRTGQTVRLRHGSLLTVFSAFPKYLQKPEKRKRPQPTPLALPATGCVEVINVGREVENGATASPTKEHYKELLHASTEKVTQLQKKVKVLQQNKRRLSRENKVAEEIMKKLKEQNLYEDAVPTLFPDAPKYFTKKAPVKRKDRNICEQRGPAKKRQKPNSVSRQEPEAHVQQQEHEDPNVLPEVETSDAVHATPKFKGCAATSVYPTKHGTS</sequence>
<dbReference type="EMBL" id="JABSTU010000001">
    <property type="protein sequence ID" value="KAH8038452.1"/>
    <property type="molecule type" value="Genomic_DNA"/>
</dbReference>
<dbReference type="SUPFAM" id="SSF57716">
    <property type="entry name" value="Glucocorticoid receptor-like (DNA-binding domain)"/>
    <property type="match status" value="1"/>
</dbReference>
<dbReference type="InterPro" id="IPR006612">
    <property type="entry name" value="THAP_Znf"/>
</dbReference>
<dbReference type="GO" id="GO:0008270">
    <property type="term" value="F:zinc ion binding"/>
    <property type="evidence" value="ECO:0007669"/>
    <property type="project" value="UniProtKB-KW"/>
</dbReference>
<feature type="coiled-coil region" evidence="6">
    <location>
        <begin position="128"/>
        <end position="176"/>
    </location>
</feature>
<organism evidence="9 10">
    <name type="scientific">Rhipicephalus microplus</name>
    <name type="common">Cattle tick</name>
    <name type="synonym">Boophilus microplus</name>
    <dbReference type="NCBI Taxonomy" id="6941"/>
    <lineage>
        <taxon>Eukaryota</taxon>
        <taxon>Metazoa</taxon>
        <taxon>Ecdysozoa</taxon>
        <taxon>Arthropoda</taxon>
        <taxon>Chelicerata</taxon>
        <taxon>Arachnida</taxon>
        <taxon>Acari</taxon>
        <taxon>Parasitiformes</taxon>
        <taxon>Ixodida</taxon>
        <taxon>Ixodoidea</taxon>
        <taxon>Ixodidae</taxon>
        <taxon>Rhipicephalinae</taxon>
        <taxon>Rhipicephalus</taxon>
        <taxon>Boophilus</taxon>
    </lineage>
</organism>
<proteinExistence type="predicted"/>
<keyword evidence="3" id="KW-0862">Zinc</keyword>
<evidence type="ECO:0000313" key="9">
    <source>
        <dbReference type="EMBL" id="KAH8038452.1"/>
    </source>
</evidence>
<evidence type="ECO:0000256" key="3">
    <source>
        <dbReference type="ARBA" id="ARBA00022833"/>
    </source>
</evidence>
<dbReference type="AlphaFoldDB" id="A0A9J6EW29"/>
<keyword evidence="4 5" id="KW-0238">DNA-binding</keyword>
<keyword evidence="2 5" id="KW-0863">Zinc-finger</keyword>
<keyword evidence="10" id="KW-1185">Reference proteome</keyword>
<evidence type="ECO:0000256" key="6">
    <source>
        <dbReference type="SAM" id="Coils"/>
    </source>
</evidence>
<dbReference type="Proteomes" id="UP000821866">
    <property type="component" value="Chromosome 1"/>
</dbReference>
<feature type="compositionally biased region" description="Basic and acidic residues" evidence="7">
    <location>
        <begin position="226"/>
        <end position="240"/>
    </location>
</feature>
<dbReference type="PANTHER" id="PTHR47696:SF2">
    <property type="entry name" value="PROVISIONAL ORTHOLOG OF THAP DOMAIN CONTAINING 1"/>
    <property type="match status" value="1"/>
</dbReference>
<protein>
    <recommendedName>
        <fullName evidence="8">THAP-type domain-containing protein</fullName>
    </recommendedName>
</protein>
<evidence type="ECO:0000259" key="8">
    <source>
        <dbReference type="PROSITE" id="PS50950"/>
    </source>
</evidence>
<accession>A0A9J6EW29</accession>
<gene>
    <name evidence="9" type="ORF">HPB51_001567</name>
</gene>
<dbReference type="InterPro" id="IPR038441">
    <property type="entry name" value="THAP_Znf_sf"/>
</dbReference>
<evidence type="ECO:0000256" key="4">
    <source>
        <dbReference type="ARBA" id="ARBA00023125"/>
    </source>
</evidence>
<evidence type="ECO:0000313" key="10">
    <source>
        <dbReference type="Proteomes" id="UP000821866"/>
    </source>
</evidence>
<dbReference type="InterPro" id="IPR026521">
    <property type="entry name" value="THAP2"/>
</dbReference>
<reference evidence="9" key="2">
    <citation type="submission" date="2021-09" db="EMBL/GenBank/DDBJ databases">
        <authorList>
            <person name="Jia N."/>
            <person name="Wang J."/>
            <person name="Shi W."/>
            <person name="Du L."/>
            <person name="Sun Y."/>
            <person name="Zhan W."/>
            <person name="Jiang J."/>
            <person name="Wang Q."/>
            <person name="Zhang B."/>
            <person name="Ji P."/>
            <person name="Sakyi L.B."/>
            <person name="Cui X."/>
            <person name="Yuan T."/>
            <person name="Jiang B."/>
            <person name="Yang W."/>
            <person name="Lam T.T.-Y."/>
            <person name="Chang Q."/>
            <person name="Ding S."/>
            <person name="Wang X."/>
            <person name="Zhu J."/>
            <person name="Ruan X."/>
            <person name="Zhao L."/>
            <person name="Wei J."/>
            <person name="Que T."/>
            <person name="Du C."/>
            <person name="Cheng J."/>
            <person name="Dai P."/>
            <person name="Han X."/>
            <person name="Huang E."/>
            <person name="Gao Y."/>
            <person name="Liu J."/>
            <person name="Shao H."/>
            <person name="Ye R."/>
            <person name="Li L."/>
            <person name="Wei W."/>
            <person name="Wang X."/>
            <person name="Wang C."/>
            <person name="Huo Q."/>
            <person name="Li W."/>
            <person name="Guo W."/>
            <person name="Chen H."/>
            <person name="Chen S."/>
            <person name="Zhou L."/>
            <person name="Zhou L."/>
            <person name="Ni X."/>
            <person name="Tian J."/>
            <person name="Zhou Y."/>
            <person name="Sheng Y."/>
            <person name="Liu T."/>
            <person name="Pan Y."/>
            <person name="Xia L."/>
            <person name="Li J."/>
            <person name="Zhao F."/>
            <person name="Cao W."/>
        </authorList>
    </citation>
    <scope>NUCLEOTIDE SEQUENCE</scope>
    <source>
        <strain evidence="9">Rmic-2018</strain>
        <tissue evidence="9">Larvae</tissue>
    </source>
</reference>
<comment type="caution">
    <text evidence="9">The sequence shown here is derived from an EMBL/GenBank/DDBJ whole genome shotgun (WGS) entry which is preliminary data.</text>
</comment>
<evidence type="ECO:0000256" key="5">
    <source>
        <dbReference type="PROSITE-ProRule" id="PRU00309"/>
    </source>
</evidence>
<feature type="region of interest" description="Disordered" evidence="7">
    <location>
        <begin position="198"/>
        <end position="274"/>
    </location>
</feature>
<dbReference type="Gene3D" id="6.20.210.20">
    <property type="entry name" value="THAP domain"/>
    <property type="match status" value="1"/>
</dbReference>
<reference evidence="9" key="1">
    <citation type="journal article" date="2020" name="Cell">
        <title>Large-Scale Comparative Analyses of Tick Genomes Elucidate Their Genetic Diversity and Vector Capacities.</title>
        <authorList>
            <consortium name="Tick Genome and Microbiome Consortium (TIGMIC)"/>
            <person name="Jia N."/>
            <person name="Wang J."/>
            <person name="Shi W."/>
            <person name="Du L."/>
            <person name="Sun Y."/>
            <person name="Zhan W."/>
            <person name="Jiang J.F."/>
            <person name="Wang Q."/>
            <person name="Zhang B."/>
            <person name="Ji P."/>
            <person name="Bell-Sakyi L."/>
            <person name="Cui X.M."/>
            <person name="Yuan T.T."/>
            <person name="Jiang B.G."/>
            <person name="Yang W.F."/>
            <person name="Lam T.T."/>
            <person name="Chang Q.C."/>
            <person name="Ding S.J."/>
            <person name="Wang X.J."/>
            <person name="Zhu J.G."/>
            <person name="Ruan X.D."/>
            <person name="Zhao L."/>
            <person name="Wei J.T."/>
            <person name="Ye R.Z."/>
            <person name="Que T.C."/>
            <person name="Du C.H."/>
            <person name="Zhou Y.H."/>
            <person name="Cheng J.X."/>
            <person name="Dai P.F."/>
            <person name="Guo W.B."/>
            <person name="Han X.H."/>
            <person name="Huang E.J."/>
            <person name="Li L.F."/>
            <person name="Wei W."/>
            <person name="Gao Y.C."/>
            <person name="Liu J.Z."/>
            <person name="Shao H.Z."/>
            <person name="Wang X."/>
            <person name="Wang C.C."/>
            <person name="Yang T.C."/>
            <person name="Huo Q.B."/>
            <person name="Li W."/>
            <person name="Chen H.Y."/>
            <person name="Chen S.E."/>
            <person name="Zhou L.G."/>
            <person name="Ni X.B."/>
            <person name="Tian J.H."/>
            <person name="Sheng Y."/>
            <person name="Liu T."/>
            <person name="Pan Y.S."/>
            <person name="Xia L.Y."/>
            <person name="Li J."/>
            <person name="Zhao F."/>
            <person name="Cao W.C."/>
        </authorList>
    </citation>
    <scope>NUCLEOTIDE SEQUENCE</scope>
    <source>
        <strain evidence="9">Rmic-2018</strain>
    </source>
</reference>
<evidence type="ECO:0000256" key="7">
    <source>
        <dbReference type="SAM" id="MobiDB-lite"/>
    </source>
</evidence>
<dbReference type="SMART" id="SM00980">
    <property type="entry name" value="THAP"/>
    <property type="match status" value="1"/>
</dbReference>
<evidence type="ECO:0000256" key="1">
    <source>
        <dbReference type="ARBA" id="ARBA00022723"/>
    </source>
</evidence>
<dbReference type="Pfam" id="PF05485">
    <property type="entry name" value="THAP"/>
    <property type="match status" value="1"/>
</dbReference>
<name>A0A9J6EW29_RHIMP</name>
<evidence type="ECO:0000256" key="2">
    <source>
        <dbReference type="ARBA" id="ARBA00022771"/>
    </source>
</evidence>
<keyword evidence="1" id="KW-0479">Metal-binding</keyword>
<dbReference type="PROSITE" id="PS50950">
    <property type="entry name" value="ZF_THAP"/>
    <property type="match status" value="1"/>
</dbReference>
<dbReference type="VEuPathDB" id="VectorBase:LOC119172391"/>
<keyword evidence="6" id="KW-0175">Coiled coil</keyword>
<dbReference type="GO" id="GO:0003677">
    <property type="term" value="F:DNA binding"/>
    <property type="evidence" value="ECO:0007669"/>
    <property type="project" value="UniProtKB-UniRule"/>
</dbReference>